<dbReference type="RefSeq" id="WP_201166517.1">
    <property type="nucleotide sequence ID" value="NZ_JAEPWM010000001.1"/>
</dbReference>
<name>A0A934WL20_9BURK</name>
<protein>
    <submittedName>
        <fullName evidence="3">Acyltransferase</fullName>
    </submittedName>
</protein>
<dbReference type="GO" id="GO:0009103">
    <property type="term" value="P:lipopolysaccharide biosynthetic process"/>
    <property type="evidence" value="ECO:0007669"/>
    <property type="project" value="TreeGrafter"/>
</dbReference>
<dbReference type="GO" id="GO:0016020">
    <property type="term" value="C:membrane"/>
    <property type="evidence" value="ECO:0007669"/>
    <property type="project" value="TreeGrafter"/>
</dbReference>
<evidence type="ECO:0000313" key="4">
    <source>
        <dbReference type="Proteomes" id="UP000630528"/>
    </source>
</evidence>
<keyword evidence="1" id="KW-0472">Membrane</keyword>
<reference evidence="3" key="2">
    <citation type="submission" date="2021-01" db="EMBL/GenBank/DDBJ databases">
        <authorList>
            <person name="Kang M."/>
        </authorList>
    </citation>
    <scope>NUCLEOTIDE SEQUENCE</scope>
    <source>
        <strain evidence="3">KACC 17527</strain>
    </source>
</reference>
<keyword evidence="4" id="KW-1185">Reference proteome</keyword>
<feature type="transmembrane region" description="Helical" evidence="1">
    <location>
        <begin position="46"/>
        <end position="71"/>
    </location>
</feature>
<organism evidence="3 4">
    <name type="scientific">Ramlibacter ginsenosidimutans</name>
    <dbReference type="NCBI Taxonomy" id="502333"/>
    <lineage>
        <taxon>Bacteria</taxon>
        <taxon>Pseudomonadati</taxon>
        <taxon>Pseudomonadota</taxon>
        <taxon>Betaproteobacteria</taxon>
        <taxon>Burkholderiales</taxon>
        <taxon>Comamonadaceae</taxon>
        <taxon>Ramlibacter</taxon>
    </lineage>
</organism>
<evidence type="ECO:0000259" key="2">
    <source>
        <dbReference type="Pfam" id="PF01757"/>
    </source>
</evidence>
<feature type="transmembrane region" description="Helical" evidence="1">
    <location>
        <begin position="265"/>
        <end position="282"/>
    </location>
</feature>
<keyword evidence="1" id="KW-1133">Transmembrane helix</keyword>
<sequence length="362" mass="40061">MPPTLLTWAAPNASPRAGVVAAQDYVPELDGLRAIAILIVFASHYFTPGIPGGFGVTVFFFISGYLITTLLLREFQATGSIDLRSFYIRRFLRLGPALYCYLAVVVIWVAIQKGVIEPRAMAAAALYVFNYFEAIEGPSAYPMPLWSLAVEEHFYLLFPGVLLGVLVATRRHLLLAAAALITLPLAFRVIGSTCFAISSQYIYVATEMRIDSIMYGVVLALLLVNARTADACRRFASVPGMAVGVCLVLASLVVRDELFRQTLRYSVQGGGLLLIVNAILHGQHAQWLRRILSLQHLRYIGKISYSLYLWHLTVLVLLGEMVERRALIPAAAALSLLLAAGSYHWVERPMLRLRHKFGSHAR</sequence>
<dbReference type="Proteomes" id="UP000630528">
    <property type="component" value="Unassembled WGS sequence"/>
</dbReference>
<dbReference type="GO" id="GO:0016747">
    <property type="term" value="F:acyltransferase activity, transferring groups other than amino-acyl groups"/>
    <property type="evidence" value="ECO:0007669"/>
    <property type="project" value="InterPro"/>
</dbReference>
<feature type="transmembrane region" description="Helical" evidence="1">
    <location>
        <begin position="153"/>
        <end position="173"/>
    </location>
</feature>
<dbReference type="PANTHER" id="PTHR23028:SF53">
    <property type="entry name" value="ACYL_TRANSF_3 DOMAIN-CONTAINING PROTEIN"/>
    <property type="match status" value="1"/>
</dbReference>
<dbReference type="AlphaFoldDB" id="A0A934WL20"/>
<dbReference type="InterPro" id="IPR002656">
    <property type="entry name" value="Acyl_transf_3_dom"/>
</dbReference>
<evidence type="ECO:0000256" key="1">
    <source>
        <dbReference type="SAM" id="Phobius"/>
    </source>
</evidence>
<dbReference type="PANTHER" id="PTHR23028">
    <property type="entry name" value="ACETYLTRANSFERASE"/>
    <property type="match status" value="1"/>
</dbReference>
<comment type="caution">
    <text evidence="3">The sequence shown here is derived from an EMBL/GenBank/DDBJ whole genome shotgun (WGS) entry which is preliminary data.</text>
</comment>
<feature type="transmembrane region" description="Helical" evidence="1">
    <location>
        <begin position="235"/>
        <end position="253"/>
    </location>
</feature>
<reference evidence="3" key="1">
    <citation type="journal article" date="2012" name="J. Microbiol. Biotechnol.">
        <title>Ramlibacter ginsenosidimutans sp. nov., with ginsenoside-converting activity.</title>
        <authorList>
            <person name="Wang L."/>
            <person name="An D.S."/>
            <person name="Kim S.G."/>
            <person name="Jin F.X."/>
            <person name="Kim S.C."/>
            <person name="Lee S.T."/>
            <person name="Im W.T."/>
        </authorList>
    </citation>
    <scope>NUCLEOTIDE SEQUENCE</scope>
    <source>
        <strain evidence="3">KACC 17527</strain>
    </source>
</reference>
<feature type="transmembrane region" description="Helical" evidence="1">
    <location>
        <begin position="91"/>
        <end position="111"/>
    </location>
</feature>
<feature type="transmembrane region" description="Helical" evidence="1">
    <location>
        <begin position="327"/>
        <end position="346"/>
    </location>
</feature>
<feature type="transmembrane region" description="Helical" evidence="1">
    <location>
        <begin position="212"/>
        <end position="228"/>
    </location>
</feature>
<proteinExistence type="predicted"/>
<dbReference type="Pfam" id="PF01757">
    <property type="entry name" value="Acyl_transf_3"/>
    <property type="match status" value="1"/>
</dbReference>
<keyword evidence="3" id="KW-0808">Transferase</keyword>
<evidence type="ECO:0000313" key="3">
    <source>
        <dbReference type="EMBL" id="MBK6005165.1"/>
    </source>
</evidence>
<feature type="transmembrane region" description="Helical" evidence="1">
    <location>
        <begin position="303"/>
        <end position="321"/>
    </location>
</feature>
<gene>
    <name evidence="3" type="ORF">JJB11_03595</name>
</gene>
<dbReference type="InterPro" id="IPR050879">
    <property type="entry name" value="Acyltransferase_3"/>
</dbReference>
<keyword evidence="3" id="KW-0012">Acyltransferase</keyword>
<accession>A0A934WL20</accession>
<keyword evidence="1" id="KW-0812">Transmembrane</keyword>
<feature type="domain" description="Acyltransferase 3" evidence="2">
    <location>
        <begin position="27"/>
        <end position="338"/>
    </location>
</feature>
<dbReference type="EMBL" id="JAEPWM010000001">
    <property type="protein sequence ID" value="MBK6005165.1"/>
    <property type="molecule type" value="Genomic_DNA"/>
</dbReference>